<dbReference type="InterPro" id="IPR029058">
    <property type="entry name" value="AB_hydrolase_fold"/>
</dbReference>
<keyword evidence="1" id="KW-0719">Serine esterase</keyword>
<protein>
    <recommendedName>
        <fullName evidence="7">Carboxylic ester hydrolase</fullName>
    </recommendedName>
</protein>
<evidence type="ECO:0000256" key="1">
    <source>
        <dbReference type="ARBA" id="ARBA00022487"/>
    </source>
</evidence>
<dbReference type="Gene3D" id="3.40.50.1820">
    <property type="entry name" value="alpha/beta hydrolase"/>
    <property type="match status" value="1"/>
</dbReference>
<dbReference type="Proteomes" id="UP000297595">
    <property type="component" value="Unassembled WGS sequence"/>
</dbReference>
<dbReference type="GO" id="GO:0052689">
    <property type="term" value="F:carboxylic ester hydrolase activity"/>
    <property type="evidence" value="ECO:0007669"/>
    <property type="project" value="UniProtKB-KW"/>
</dbReference>
<organism evidence="5 6">
    <name type="scientific">Orbilia oligospora</name>
    <name type="common">Nematode-trapping fungus</name>
    <name type="synonym">Arthrobotrys oligospora</name>
    <dbReference type="NCBI Taxonomy" id="2813651"/>
    <lineage>
        <taxon>Eukaryota</taxon>
        <taxon>Fungi</taxon>
        <taxon>Dikarya</taxon>
        <taxon>Ascomycota</taxon>
        <taxon>Pezizomycotina</taxon>
        <taxon>Orbiliomycetes</taxon>
        <taxon>Orbiliales</taxon>
        <taxon>Orbiliaceae</taxon>
        <taxon>Orbilia</taxon>
    </lineage>
</organism>
<dbReference type="PANTHER" id="PTHR43037:SF5">
    <property type="entry name" value="FERULOYL ESTERASE"/>
    <property type="match status" value="1"/>
</dbReference>
<reference evidence="5 6" key="1">
    <citation type="submission" date="2019-03" db="EMBL/GenBank/DDBJ databases">
        <title>Nematode-trapping fungi genome.</title>
        <authorList>
            <person name="Vidal-Diez De Ulzurrun G."/>
        </authorList>
    </citation>
    <scope>NUCLEOTIDE SEQUENCE [LARGE SCALE GENOMIC DNA]</scope>
    <source>
        <strain evidence="5 6">TWF154</strain>
    </source>
</reference>
<gene>
    <name evidence="5" type="ORF">EYR41_000227</name>
</gene>
<sequence length="268" mass="28300">MKFHTLTIASLLSGLSSAAATALAVRAALTQVTNFGNNPTGLRMFIYVPGAVARSPGIVVSLHGASGNAQQQFQDTPYASLGEQYGFITIYPESPPGPWDATSAKSMLHDGGGDSQSIANMVKYAIATYGADTNKVFVSGLSSGGAMTNTLAGTYPDIFKAAIIYSAGSRGKIKSMYPGYTGTYPKVQLYLGSKDTVIGSAAFNTTLAAWAPVFGYDTTPDQVFTNNPVQGWTKYVLGEKLQGIWALNVGHPVFTQGGEDMKWFGFAE</sequence>
<dbReference type="InterPro" id="IPR010126">
    <property type="entry name" value="Esterase_phb"/>
</dbReference>
<dbReference type="PANTHER" id="PTHR43037">
    <property type="entry name" value="UNNAMED PRODUCT-RELATED"/>
    <property type="match status" value="1"/>
</dbReference>
<comment type="caution">
    <text evidence="5">The sequence shown here is derived from an EMBL/GenBank/DDBJ whole genome shotgun (WGS) entry which is preliminary data.</text>
</comment>
<dbReference type="OrthoDB" id="2425929at2759"/>
<dbReference type="AlphaFoldDB" id="A0A8H2HNR6"/>
<evidence type="ECO:0000313" key="6">
    <source>
        <dbReference type="Proteomes" id="UP000297595"/>
    </source>
</evidence>
<dbReference type="SUPFAM" id="SSF53474">
    <property type="entry name" value="alpha/beta-Hydrolases"/>
    <property type="match status" value="1"/>
</dbReference>
<evidence type="ECO:0000256" key="2">
    <source>
        <dbReference type="ARBA" id="ARBA00022729"/>
    </source>
</evidence>
<keyword evidence="3" id="KW-0378">Hydrolase</keyword>
<evidence type="ECO:0000256" key="3">
    <source>
        <dbReference type="ARBA" id="ARBA00022801"/>
    </source>
</evidence>
<keyword evidence="2 4" id="KW-0732">Signal</keyword>
<evidence type="ECO:0000256" key="4">
    <source>
        <dbReference type="SAM" id="SignalP"/>
    </source>
</evidence>
<feature type="signal peptide" evidence="4">
    <location>
        <begin position="1"/>
        <end position="18"/>
    </location>
</feature>
<accession>A0A8H2HNR6</accession>
<dbReference type="EMBL" id="SOZJ01000001">
    <property type="protein sequence ID" value="TGJ73109.1"/>
    <property type="molecule type" value="Genomic_DNA"/>
</dbReference>
<feature type="chain" id="PRO_5039544806" description="Carboxylic ester hydrolase" evidence="4">
    <location>
        <begin position="19"/>
        <end position="268"/>
    </location>
</feature>
<dbReference type="Pfam" id="PF10503">
    <property type="entry name" value="Esterase_PHB"/>
    <property type="match status" value="1"/>
</dbReference>
<dbReference type="GO" id="GO:0005576">
    <property type="term" value="C:extracellular region"/>
    <property type="evidence" value="ECO:0007669"/>
    <property type="project" value="InterPro"/>
</dbReference>
<evidence type="ECO:0000313" key="5">
    <source>
        <dbReference type="EMBL" id="TGJ73109.1"/>
    </source>
</evidence>
<proteinExistence type="predicted"/>
<name>A0A8H2HNR6_ORBOL</name>
<evidence type="ECO:0008006" key="7">
    <source>
        <dbReference type="Google" id="ProtNLM"/>
    </source>
</evidence>
<dbReference type="InterPro" id="IPR050955">
    <property type="entry name" value="Plant_Biomass_Hydrol_Est"/>
</dbReference>